<dbReference type="PROSITE" id="PS00917">
    <property type="entry name" value="ASN_GLN_ASE_2"/>
    <property type="match status" value="1"/>
</dbReference>
<feature type="active site" evidence="3">
    <location>
        <position position="32"/>
    </location>
</feature>
<evidence type="ECO:0000259" key="6">
    <source>
        <dbReference type="Pfam" id="PF00710"/>
    </source>
</evidence>
<accession>A0ABW1AMB3</accession>
<name>A0ABW1AMB3_9RHOO</name>
<evidence type="ECO:0000313" key="9">
    <source>
        <dbReference type="Proteomes" id="UP001595974"/>
    </source>
</evidence>
<dbReference type="PROSITE" id="PS00144">
    <property type="entry name" value="ASN_GLN_ASE_1"/>
    <property type="match status" value="1"/>
</dbReference>
<dbReference type="PIRSF" id="PIRSF001220">
    <property type="entry name" value="L-ASNase_gatD"/>
    <property type="match status" value="1"/>
</dbReference>
<proteinExistence type="inferred from homology"/>
<dbReference type="GO" id="GO:0004067">
    <property type="term" value="F:asparaginase activity"/>
    <property type="evidence" value="ECO:0007669"/>
    <property type="project" value="UniProtKB-EC"/>
</dbReference>
<dbReference type="InterPro" id="IPR040919">
    <property type="entry name" value="Asparaginase_C"/>
</dbReference>
<dbReference type="Pfam" id="PF17763">
    <property type="entry name" value="Asparaginase_C"/>
    <property type="match status" value="1"/>
</dbReference>
<protein>
    <submittedName>
        <fullName evidence="8">Type II asparaginase</fullName>
        <ecNumber evidence="8">3.5.1.1</ecNumber>
    </submittedName>
</protein>
<dbReference type="PIRSF" id="PIRSF500176">
    <property type="entry name" value="L_ASNase"/>
    <property type="match status" value="1"/>
</dbReference>
<reference evidence="9" key="1">
    <citation type="journal article" date="2019" name="Int. J. Syst. Evol. Microbiol.">
        <title>The Global Catalogue of Microorganisms (GCM) 10K type strain sequencing project: providing services to taxonomists for standard genome sequencing and annotation.</title>
        <authorList>
            <consortium name="The Broad Institute Genomics Platform"/>
            <consortium name="The Broad Institute Genome Sequencing Center for Infectious Disease"/>
            <person name="Wu L."/>
            <person name="Ma J."/>
        </authorList>
    </citation>
    <scope>NUCLEOTIDE SEQUENCE [LARGE SCALE GENOMIC DNA]</scope>
    <source>
        <strain evidence="9">SHR3</strain>
    </source>
</reference>
<dbReference type="RefSeq" id="WP_096445812.1">
    <property type="nucleotide sequence ID" value="NZ_JBHSOG010000008.1"/>
</dbReference>
<comment type="similarity">
    <text evidence="1 5">Belongs to the asparaginase 1 family.</text>
</comment>
<feature type="domain" description="Asparaginase/glutaminase C-terminal" evidence="7">
    <location>
        <begin position="235"/>
        <end position="343"/>
    </location>
</feature>
<dbReference type="CDD" id="cd08964">
    <property type="entry name" value="L-asparaginase_II"/>
    <property type="match status" value="1"/>
</dbReference>
<dbReference type="InterPro" id="IPR006034">
    <property type="entry name" value="Asparaginase/glutaminase-like"/>
</dbReference>
<dbReference type="PRINTS" id="PR00139">
    <property type="entry name" value="ASNGLNASE"/>
</dbReference>
<dbReference type="SUPFAM" id="SSF53774">
    <property type="entry name" value="Glutaminase/Asparaginase"/>
    <property type="match status" value="1"/>
</dbReference>
<comment type="caution">
    <text evidence="8">The sequence shown here is derived from an EMBL/GenBank/DDBJ whole genome shotgun (WGS) entry which is preliminary data.</text>
</comment>
<evidence type="ECO:0000313" key="8">
    <source>
        <dbReference type="EMBL" id="MFC5768258.1"/>
    </source>
</evidence>
<feature type="active site" evidence="4">
    <location>
        <position position="111"/>
    </location>
</feature>
<dbReference type="InterPro" id="IPR037152">
    <property type="entry name" value="L-asparaginase_N_sf"/>
</dbReference>
<evidence type="ECO:0000256" key="4">
    <source>
        <dbReference type="PROSITE-ProRule" id="PRU10100"/>
    </source>
</evidence>
<sequence>MHPDSLPPAGGAFPSPLPAALPRIALLGTGGTIAASARDAVQLHDYRVTEGVDAILAAVPQVRELAEVHCEQLMNVESHEIDDAGLLAIARRVQALLDDDGIDGVVLTHGTDTLEETAYFLNLVLDSAKPVVIVGAMRPASALSADGPLNLLNAFRLATCAEAAGKGVLVMLNDRIGAARHVTKMHTTATDAFFSVEQGSLGEIAGGVVHFFNAPTRRHTVHSEFSLADIGELPQVDIIFDHLGAGTHLYRAAIAAGARGIVLAATGNGSLSPSARQGAEEAKRHGVAFVRASRVGQGVVTDSADDAVLGTIAANSLNPQKARLLLMLALCVTRDTDAIRECFRRY</sequence>
<dbReference type="InterPro" id="IPR027474">
    <property type="entry name" value="L-asparaginase_N"/>
</dbReference>
<keyword evidence="2 8" id="KW-0378">Hydrolase</keyword>
<dbReference type="PANTHER" id="PTHR11707:SF28">
    <property type="entry name" value="60 KDA LYSOPHOSPHOLIPASE"/>
    <property type="match status" value="1"/>
</dbReference>
<evidence type="ECO:0000259" key="7">
    <source>
        <dbReference type="Pfam" id="PF17763"/>
    </source>
</evidence>
<dbReference type="EC" id="3.5.1.1" evidence="8"/>
<dbReference type="PANTHER" id="PTHR11707">
    <property type="entry name" value="L-ASPARAGINASE"/>
    <property type="match status" value="1"/>
</dbReference>
<dbReference type="Pfam" id="PF00710">
    <property type="entry name" value="Asparaginase"/>
    <property type="match status" value="1"/>
</dbReference>
<dbReference type="Gene3D" id="3.40.50.1170">
    <property type="entry name" value="L-asparaginase, N-terminal domain"/>
    <property type="match status" value="1"/>
</dbReference>
<dbReference type="SMART" id="SM00870">
    <property type="entry name" value="Asparaginase"/>
    <property type="match status" value="1"/>
</dbReference>
<dbReference type="NCBIfam" id="TIGR00520">
    <property type="entry name" value="asnASE_II"/>
    <property type="match status" value="1"/>
</dbReference>
<evidence type="ECO:0000256" key="1">
    <source>
        <dbReference type="ARBA" id="ARBA00010518"/>
    </source>
</evidence>
<evidence type="ECO:0000256" key="3">
    <source>
        <dbReference type="PROSITE-ProRule" id="PRU10099"/>
    </source>
</evidence>
<organism evidence="8 9">
    <name type="scientific">Thauera sinica</name>
    <dbReference type="NCBI Taxonomy" id="2665146"/>
    <lineage>
        <taxon>Bacteria</taxon>
        <taxon>Pseudomonadati</taxon>
        <taxon>Pseudomonadota</taxon>
        <taxon>Betaproteobacteria</taxon>
        <taxon>Rhodocyclales</taxon>
        <taxon>Zoogloeaceae</taxon>
        <taxon>Thauera</taxon>
    </lineage>
</organism>
<dbReference type="InterPro" id="IPR020827">
    <property type="entry name" value="Asparaginase/glutaminase_AS1"/>
</dbReference>
<keyword evidence="9" id="KW-1185">Reference proteome</keyword>
<feature type="domain" description="L-asparaginase N-terminal" evidence="6">
    <location>
        <begin position="23"/>
        <end position="215"/>
    </location>
</feature>
<gene>
    <name evidence="8" type="ORF">ACFPTN_02635</name>
</gene>
<evidence type="ECO:0000256" key="2">
    <source>
        <dbReference type="ARBA" id="ARBA00022801"/>
    </source>
</evidence>
<dbReference type="InterPro" id="IPR027475">
    <property type="entry name" value="Asparaginase/glutaminase_AS2"/>
</dbReference>
<dbReference type="EMBL" id="JBHSOG010000008">
    <property type="protein sequence ID" value="MFC5768258.1"/>
    <property type="molecule type" value="Genomic_DNA"/>
</dbReference>
<dbReference type="InterPro" id="IPR027473">
    <property type="entry name" value="L-asparaginase_C"/>
</dbReference>
<dbReference type="InterPro" id="IPR004550">
    <property type="entry name" value="AsnASE_II"/>
</dbReference>
<dbReference type="InterPro" id="IPR036152">
    <property type="entry name" value="Asp/glu_Ase-like_sf"/>
</dbReference>
<dbReference type="Proteomes" id="UP001595974">
    <property type="component" value="Unassembled WGS sequence"/>
</dbReference>
<dbReference type="Gene3D" id="3.40.50.40">
    <property type="match status" value="1"/>
</dbReference>
<dbReference type="PROSITE" id="PS51732">
    <property type="entry name" value="ASN_GLN_ASE_3"/>
    <property type="match status" value="1"/>
</dbReference>
<evidence type="ECO:0000256" key="5">
    <source>
        <dbReference type="RuleBase" id="RU004456"/>
    </source>
</evidence>